<dbReference type="Proteomes" id="UP000182510">
    <property type="component" value="Chromosome"/>
</dbReference>
<reference evidence="1 2" key="1">
    <citation type="submission" date="2016-11" db="EMBL/GenBank/DDBJ databases">
        <title>Gramella sp. LPB0144 isolated from marine environment.</title>
        <authorList>
            <person name="Kim E."/>
            <person name="Yi H."/>
        </authorList>
    </citation>
    <scope>NUCLEOTIDE SEQUENCE [LARGE SCALE GENOMIC DNA]</scope>
    <source>
        <strain evidence="1 2">LPB0144</strain>
    </source>
</reference>
<protein>
    <submittedName>
        <fullName evidence="1">Uncharacterized protein</fullName>
    </submittedName>
</protein>
<dbReference type="RefSeq" id="WP_072552830.1">
    <property type="nucleotide sequence ID" value="NZ_CP018153.1"/>
</dbReference>
<name>A0A1L3J504_9FLAO</name>
<evidence type="ECO:0000313" key="1">
    <source>
        <dbReference type="EMBL" id="APG60183.1"/>
    </source>
</evidence>
<dbReference type="KEGG" id="grl:LPB144_07050"/>
<accession>A0A1L3J504</accession>
<organism evidence="1 2">
    <name type="scientific">Christiangramia salexigens</name>
    <dbReference type="NCBI Taxonomy" id="1913577"/>
    <lineage>
        <taxon>Bacteria</taxon>
        <taxon>Pseudomonadati</taxon>
        <taxon>Bacteroidota</taxon>
        <taxon>Flavobacteriia</taxon>
        <taxon>Flavobacteriales</taxon>
        <taxon>Flavobacteriaceae</taxon>
        <taxon>Christiangramia</taxon>
    </lineage>
</organism>
<keyword evidence="2" id="KW-1185">Reference proteome</keyword>
<sequence length="113" mass="13292">MKYEKLGEFIYMPKHIGKPLQGRDNVKFNYYLSSQVNGKKIDLDITTKLFHEDEIYIRKACFRVSIGEIEACVKDNLIDHMRSLGMDEENIPKSLNCRDIISHTENYWAKNAY</sequence>
<gene>
    <name evidence="1" type="ORF">LPB144_07050</name>
</gene>
<dbReference type="EMBL" id="CP018153">
    <property type="protein sequence ID" value="APG60183.1"/>
    <property type="molecule type" value="Genomic_DNA"/>
</dbReference>
<dbReference type="AlphaFoldDB" id="A0A1L3J504"/>
<dbReference type="OrthoDB" id="1445393at2"/>
<proteinExistence type="predicted"/>
<evidence type="ECO:0000313" key="2">
    <source>
        <dbReference type="Proteomes" id="UP000182510"/>
    </source>
</evidence>